<evidence type="ECO:0000313" key="2">
    <source>
        <dbReference type="Proteomes" id="UP000714275"/>
    </source>
</evidence>
<dbReference type="Proteomes" id="UP000714275">
    <property type="component" value="Unassembled WGS sequence"/>
</dbReference>
<organism evidence="1 2">
    <name type="scientific">Suillus placidus</name>
    <dbReference type="NCBI Taxonomy" id="48579"/>
    <lineage>
        <taxon>Eukaryota</taxon>
        <taxon>Fungi</taxon>
        <taxon>Dikarya</taxon>
        <taxon>Basidiomycota</taxon>
        <taxon>Agaricomycotina</taxon>
        <taxon>Agaricomycetes</taxon>
        <taxon>Agaricomycetidae</taxon>
        <taxon>Boletales</taxon>
        <taxon>Suillineae</taxon>
        <taxon>Suillaceae</taxon>
        <taxon>Suillus</taxon>
    </lineage>
</organism>
<gene>
    <name evidence="1" type="ORF">EV702DRAFT_1042593</name>
</gene>
<dbReference type="EMBL" id="JABBWD010000007">
    <property type="protein sequence ID" value="KAG1780880.1"/>
    <property type="molecule type" value="Genomic_DNA"/>
</dbReference>
<accession>A0A9P7A1P6</accession>
<reference evidence="1" key="1">
    <citation type="journal article" date="2020" name="New Phytol.">
        <title>Comparative genomics reveals dynamic genome evolution in host specialist ectomycorrhizal fungi.</title>
        <authorList>
            <person name="Lofgren L.A."/>
            <person name="Nguyen N.H."/>
            <person name="Vilgalys R."/>
            <person name="Ruytinx J."/>
            <person name="Liao H.L."/>
            <person name="Branco S."/>
            <person name="Kuo A."/>
            <person name="LaButti K."/>
            <person name="Lipzen A."/>
            <person name="Andreopoulos W."/>
            <person name="Pangilinan J."/>
            <person name="Riley R."/>
            <person name="Hundley H."/>
            <person name="Na H."/>
            <person name="Barry K."/>
            <person name="Grigoriev I.V."/>
            <person name="Stajich J.E."/>
            <person name="Kennedy P.G."/>
        </authorList>
    </citation>
    <scope>NUCLEOTIDE SEQUENCE</scope>
    <source>
        <strain evidence="1">DOB743</strain>
    </source>
</reference>
<evidence type="ECO:0000313" key="1">
    <source>
        <dbReference type="EMBL" id="KAG1780880.1"/>
    </source>
</evidence>
<name>A0A9P7A1P6_9AGAM</name>
<proteinExistence type="predicted"/>
<protein>
    <submittedName>
        <fullName evidence="1">Uncharacterized protein</fullName>
    </submittedName>
</protein>
<sequence length="639" mass="72682">MAKQRLKIGNDEDLTRSIFKLILEDRTEDRIEDRRITVESQCKPNETSRAAREHSAEIHEEASNDYHKLFLLNINMHACLRTVADIVNQLHSADGQQALVMLTAEYETMTNMQEESNDDLNSAEIVDTGPWFKQRYHNANPTILLTMLIALILNVFGHITRPWCNAVLGLLNLLLKTTLGNLTCPTIPSNIHTMFLHIPAHAYKKKSLYPERCTHQRYQGSKPCGKGGKMWMLVRPYVVQDFNAFLAGMFSQPGIEEAMDHGTMMSEKYHMWDIKDGTVMQEISGTDGKLFMNGLKRQDLRLAWSLSVDWFNPHGNKTSGKKKAVGMYGAYCKSNVRTLLAEKVRGHFNMLKGDFRGCTGPTANQMCGLCWQKKSEVANFDYDTWRRCTCKEHRAAAEEWKSAETKLEHDKASKTIRVVRMLEWEVNGPLLAAREGPKMIRTRVQNKRSLDPEELDRGRTVLKSNPTVSTMTRLRVPVLEALIQEAGVMLLGGGKCSTKMKMVEALLNTLTVLNDDDWMPVDDDTFITEELVKQCVAEVEGKNNQKSISGEVLTDVEINQIQAELRNIKRPSWHCGPLKNLGEPEHGKLKAEQWWSAIEFDLPVTLAKLWGMDHMKPCNENGKWRQKLAHNTMLLAMAI</sequence>
<dbReference type="AlphaFoldDB" id="A0A9P7A1P6"/>
<dbReference type="OrthoDB" id="3269001at2759"/>
<keyword evidence="2" id="KW-1185">Reference proteome</keyword>
<comment type="caution">
    <text evidence="1">The sequence shown here is derived from an EMBL/GenBank/DDBJ whole genome shotgun (WGS) entry which is preliminary data.</text>
</comment>